<dbReference type="EMBL" id="PDJQ01000001">
    <property type="protein sequence ID" value="PFG73455.1"/>
    <property type="molecule type" value="Genomic_DNA"/>
</dbReference>
<dbReference type="InterPro" id="IPR050463">
    <property type="entry name" value="Gfo/Idh/MocA_oxidrdct_glycsds"/>
</dbReference>
<gene>
    <name evidence="4" type="ORF">A9A59_0652</name>
</gene>
<dbReference type="Gene3D" id="3.30.360.10">
    <property type="entry name" value="Dihydrodipicolinate Reductase, domain 2"/>
    <property type="match status" value="1"/>
</dbReference>
<reference evidence="4 5" key="1">
    <citation type="submission" date="2017-09" db="EMBL/GenBank/DDBJ databases">
        <title>Sequencing the genomes of two abundant thermophiles in Great Basin hot springs: Thermocrinis jamiesonii and novel Chloroflexi Thermoflexus hugenholtzii.</title>
        <authorList>
            <person name="Hedlund B."/>
        </authorList>
    </citation>
    <scope>NUCLEOTIDE SEQUENCE [LARGE SCALE GENOMIC DNA]</scope>
    <source>
        <strain evidence="4 5">G233</strain>
    </source>
</reference>
<dbReference type="InterPro" id="IPR055170">
    <property type="entry name" value="GFO_IDH_MocA-like_dom"/>
</dbReference>
<dbReference type="SUPFAM" id="SSF55347">
    <property type="entry name" value="Glyceraldehyde-3-phosphate dehydrogenase-like, C-terminal domain"/>
    <property type="match status" value="1"/>
</dbReference>
<dbReference type="SUPFAM" id="SSF51735">
    <property type="entry name" value="NAD(P)-binding Rossmann-fold domains"/>
    <property type="match status" value="1"/>
</dbReference>
<evidence type="ECO:0000259" key="3">
    <source>
        <dbReference type="Pfam" id="PF22725"/>
    </source>
</evidence>
<evidence type="ECO:0000259" key="2">
    <source>
        <dbReference type="Pfam" id="PF01408"/>
    </source>
</evidence>
<keyword evidence="5" id="KW-1185">Reference proteome</keyword>
<evidence type="ECO:0000313" key="4">
    <source>
        <dbReference type="EMBL" id="PFG73455.1"/>
    </source>
</evidence>
<dbReference type="Proteomes" id="UP000223071">
    <property type="component" value="Unassembled WGS sequence"/>
</dbReference>
<dbReference type="Pfam" id="PF22725">
    <property type="entry name" value="GFO_IDH_MocA_C3"/>
    <property type="match status" value="1"/>
</dbReference>
<comment type="caution">
    <text evidence="4">The sequence shown here is derived from an EMBL/GenBank/DDBJ whole genome shotgun (WGS) entry which is preliminary data.</text>
</comment>
<dbReference type="Pfam" id="PF01408">
    <property type="entry name" value="GFO_IDH_MocA"/>
    <property type="match status" value="1"/>
</dbReference>
<feature type="domain" description="GFO/IDH/MocA-like oxidoreductase" evidence="3">
    <location>
        <begin position="136"/>
        <end position="266"/>
    </location>
</feature>
<dbReference type="InterPro" id="IPR036291">
    <property type="entry name" value="NAD(P)-bd_dom_sf"/>
</dbReference>
<dbReference type="InterPro" id="IPR000683">
    <property type="entry name" value="Gfo/Idh/MocA-like_OxRdtase_N"/>
</dbReference>
<dbReference type="GO" id="GO:0016491">
    <property type="term" value="F:oxidoreductase activity"/>
    <property type="evidence" value="ECO:0007669"/>
    <property type="project" value="UniProtKB-KW"/>
</dbReference>
<keyword evidence="1" id="KW-0560">Oxidoreductase</keyword>
<organism evidence="4 5">
    <name type="scientific">Tepidiforma thermophila (strain KCTC 52669 / CGMCC 1.13589 / G233)</name>
    <dbReference type="NCBI Taxonomy" id="2761530"/>
    <lineage>
        <taxon>Bacteria</taxon>
        <taxon>Bacillati</taxon>
        <taxon>Chloroflexota</taxon>
        <taxon>Tepidiformia</taxon>
        <taxon>Tepidiformales</taxon>
        <taxon>Tepidiformaceae</taxon>
        <taxon>Tepidiforma</taxon>
    </lineage>
</organism>
<proteinExistence type="predicted"/>
<feature type="domain" description="Gfo/Idh/MocA-like oxidoreductase N-terminal" evidence="2">
    <location>
        <begin position="4"/>
        <end position="119"/>
    </location>
</feature>
<dbReference type="PANTHER" id="PTHR43818:SF11">
    <property type="entry name" value="BCDNA.GH03377"/>
    <property type="match status" value="1"/>
</dbReference>
<dbReference type="PANTHER" id="PTHR43818">
    <property type="entry name" value="BCDNA.GH03377"/>
    <property type="match status" value="1"/>
</dbReference>
<evidence type="ECO:0000313" key="5">
    <source>
        <dbReference type="Proteomes" id="UP000223071"/>
    </source>
</evidence>
<name>A0A2A9HEL6_TEPT2</name>
<dbReference type="Gene3D" id="3.40.50.720">
    <property type="entry name" value="NAD(P)-binding Rossmann-like Domain"/>
    <property type="match status" value="1"/>
</dbReference>
<sequence length="345" mass="37947">MSTIRIGLIGAGANTAARHIPGFRRIPGVEIVGVVNRTPESSRRVADQFGIPRVFESPEAVCADPEIDAVCIGTWPYKHRDYTIMALEAGKHVLCEARMAMDLPEALEMLAAAQRRPELVAQLVPAPFDFRLGPTITRLIAEGALGEVREVTVRVLNGQGLDPHAPLHWRQRRDYSGRNVQMFGIYVEIIERWLGRHAGSVTADGAILIPERRDPETGQMAPVTVPDTYVVCGELARGARITYHLSTMAAGAEANGIAVHGTKAVLRWRPDDTAEVVTFGQPHGHPLEPDPGTDRGWRVEEDFIASIREGAPVRLTNFEDGVAYMRVVDAAHRSWEEGRRLPLGE</sequence>
<evidence type="ECO:0000256" key="1">
    <source>
        <dbReference type="ARBA" id="ARBA00023002"/>
    </source>
</evidence>
<protein>
    <submittedName>
        <fullName evidence="4">Putative dehydrogenase</fullName>
    </submittedName>
</protein>
<accession>A0A2A9HEL6</accession>
<dbReference type="AlphaFoldDB" id="A0A2A9HEL6"/>
<dbReference type="RefSeq" id="WP_098502911.1">
    <property type="nucleotide sequence ID" value="NZ_PDJQ01000001.1"/>
</dbReference>
<dbReference type="GO" id="GO:0000166">
    <property type="term" value="F:nucleotide binding"/>
    <property type="evidence" value="ECO:0007669"/>
    <property type="project" value="InterPro"/>
</dbReference>